<proteinExistence type="predicted"/>
<dbReference type="AlphaFoldDB" id="D4BFN0"/>
<sequence>MMQYANNSLTRDKVLPFVYRIKNKYNKNNELQNYIFCKASRYAVSYRRITTETEKSTHCLLDKMMSVSIKTNHNLIQLEPT</sequence>
<gene>
    <name evidence="1" type="ORF">CIT292_09050</name>
</gene>
<comment type="caution">
    <text evidence="1">The sequence shown here is derived from an EMBL/GenBank/DDBJ whole genome shotgun (WGS) entry which is preliminary data.</text>
</comment>
<dbReference type="HOGENOM" id="CLU_2567691_0_0_6"/>
<accession>D4BFN0</accession>
<protein>
    <submittedName>
        <fullName evidence="1">Uncharacterized protein</fullName>
    </submittedName>
</protein>
<evidence type="ECO:0000313" key="1">
    <source>
        <dbReference type="EMBL" id="EFE07167.1"/>
    </source>
</evidence>
<name>D4BFN0_9ENTR</name>
<evidence type="ECO:0000313" key="2">
    <source>
        <dbReference type="Proteomes" id="UP000003880"/>
    </source>
</evidence>
<reference evidence="1 2" key="1">
    <citation type="submission" date="2010-02" db="EMBL/GenBank/DDBJ databases">
        <authorList>
            <person name="Weinstock G."/>
            <person name="Sodergren E."/>
            <person name="Clifton S."/>
            <person name="Fulton L."/>
            <person name="Fulton B."/>
            <person name="Courtney L."/>
            <person name="Fronick C."/>
            <person name="Harrison M."/>
            <person name="Strong C."/>
            <person name="Farmer C."/>
            <person name="Delahaunty K."/>
            <person name="Markovic C."/>
            <person name="Hall O."/>
            <person name="Minx P."/>
            <person name="Tomlinson C."/>
            <person name="Mitreva M."/>
            <person name="Nelson J."/>
            <person name="Hou S."/>
            <person name="Wollam A."/>
            <person name="Pepin K.H."/>
            <person name="Johnson M."/>
            <person name="Bhonagiri V."/>
            <person name="Zhang X."/>
            <person name="Suruliraj S."/>
            <person name="Warren W."/>
            <person name="Chinwalla A."/>
            <person name="Mardis E.R."/>
            <person name="Wilson R.K."/>
        </authorList>
    </citation>
    <scope>NUCLEOTIDE SEQUENCE [LARGE SCALE GENOMIC DNA]</scope>
    <source>
        <strain evidence="1 2">ATCC 29220</strain>
    </source>
</reference>
<organism evidence="1 2">
    <name type="scientific">Citrobacter youngae ATCC 29220</name>
    <dbReference type="NCBI Taxonomy" id="500640"/>
    <lineage>
        <taxon>Bacteria</taxon>
        <taxon>Pseudomonadati</taxon>
        <taxon>Pseudomonadota</taxon>
        <taxon>Gammaproteobacteria</taxon>
        <taxon>Enterobacterales</taxon>
        <taxon>Enterobacteriaceae</taxon>
        <taxon>Citrobacter</taxon>
        <taxon>Citrobacter freundii complex</taxon>
    </lineage>
</organism>
<dbReference type="Proteomes" id="UP000003880">
    <property type="component" value="Unassembled WGS sequence"/>
</dbReference>
<dbReference type="EMBL" id="ABWL02000016">
    <property type="protein sequence ID" value="EFE07167.1"/>
    <property type="molecule type" value="Genomic_DNA"/>
</dbReference>